<keyword evidence="2" id="KW-0521">NADP</keyword>
<dbReference type="AlphaFoldDB" id="A0A9D1K0Z1"/>
<dbReference type="InterPro" id="IPR024072">
    <property type="entry name" value="DHFR-like_dom_sf"/>
</dbReference>
<name>A0A9D1K0Z1_9FIRM</name>
<organism evidence="5 6">
    <name type="scientific">Candidatus Merdivicinus excrementipullorum</name>
    <dbReference type="NCBI Taxonomy" id="2840867"/>
    <lineage>
        <taxon>Bacteria</taxon>
        <taxon>Bacillati</taxon>
        <taxon>Bacillota</taxon>
        <taxon>Clostridia</taxon>
        <taxon>Eubacteriales</taxon>
        <taxon>Oscillospiraceae</taxon>
        <taxon>Oscillospiraceae incertae sedis</taxon>
        <taxon>Candidatus Merdivicinus</taxon>
    </lineage>
</organism>
<dbReference type="GO" id="GO:0009231">
    <property type="term" value="P:riboflavin biosynthetic process"/>
    <property type="evidence" value="ECO:0007669"/>
    <property type="project" value="InterPro"/>
</dbReference>
<dbReference type="SUPFAM" id="SSF53597">
    <property type="entry name" value="Dihydrofolate reductase-like"/>
    <property type="match status" value="1"/>
</dbReference>
<evidence type="ECO:0000313" key="5">
    <source>
        <dbReference type="EMBL" id="HIS77257.1"/>
    </source>
</evidence>
<dbReference type="EMBL" id="DVJP01000071">
    <property type="protein sequence ID" value="HIS77257.1"/>
    <property type="molecule type" value="Genomic_DNA"/>
</dbReference>
<dbReference type="InterPro" id="IPR050765">
    <property type="entry name" value="Riboflavin_Biosynth_HTPR"/>
</dbReference>
<dbReference type="InterPro" id="IPR002734">
    <property type="entry name" value="RibDG_C"/>
</dbReference>
<reference evidence="5" key="2">
    <citation type="journal article" date="2021" name="PeerJ">
        <title>Extensive microbial diversity within the chicken gut microbiome revealed by metagenomics and culture.</title>
        <authorList>
            <person name="Gilroy R."/>
            <person name="Ravi A."/>
            <person name="Getino M."/>
            <person name="Pursley I."/>
            <person name="Horton D.L."/>
            <person name="Alikhan N.F."/>
            <person name="Baker D."/>
            <person name="Gharbi K."/>
            <person name="Hall N."/>
            <person name="Watson M."/>
            <person name="Adriaenssens E.M."/>
            <person name="Foster-Nyarko E."/>
            <person name="Jarju S."/>
            <person name="Secka A."/>
            <person name="Antonio M."/>
            <person name="Oren A."/>
            <person name="Chaudhuri R.R."/>
            <person name="La Ragione R."/>
            <person name="Hildebrand F."/>
            <person name="Pallen M.J."/>
        </authorList>
    </citation>
    <scope>NUCLEOTIDE SEQUENCE</scope>
    <source>
        <strain evidence="5">CHK199-13235</strain>
    </source>
</reference>
<sequence length="237" mass="25672">MKRPKIIIHILSALDGKIAGPFMGTPSAGAVSGEYGRIRGEYQADAWLYGTVTTKEFTGYRKPELDGKAVPAPDNDFIAEKNAALYYVSVDAFGEIGWESGTFQKPGRPDAHVIEVLTEQAPAAYRAYLKERGVSYITAGATALDCKTACEKLYKLFGIKTMLICGGGTINWTFLQEGVVDEVSLLLAPAADGEPDSATVFEQSPLLTQSCPAEFRLKGLEMLNHDGVRLIYAVKNP</sequence>
<dbReference type="GO" id="GO:0008703">
    <property type="term" value="F:5-amino-6-(5-phosphoribosylamino)uracil reductase activity"/>
    <property type="evidence" value="ECO:0007669"/>
    <property type="project" value="InterPro"/>
</dbReference>
<gene>
    <name evidence="5" type="ORF">IAB51_10710</name>
</gene>
<dbReference type="Gene3D" id="3.40.430.10">
    <property type="entry name" value="Dihydrofolate Reductase, subunit A"/>
    <property type="match status" value="1"/>
</dbReference>
<comment type="pathway">
    <text evidence="1">Cofactor biosynthesis; riboflavin biosynthesis.</text>
</comment>
<evidence type="ECO:0000259" key="4">
    <source>
        <dbReference type="Pfam" id="PF01872"/>
    </source>
</evidence>
<feature type="domain" description="Bacterial bifunctional deaminase-reductase C-terminal" evidence="4">
    <location>
        <begin position="117"/>
        <end position="223"/>
    </location>
</feature>
<reference evidence="5" key="1">
    <citation type="submission" date="2020-10" db="EMBL/GenBank/DDBJ databases">
        <authorList>
            <person name="Gilroy R."/>
        </authorList>
    </citation>
    <scope>NUCLEOTIDE SEQUENCE</scope>
    <source>
        <strain evidence="5">CHK199-13235</strain>
    </source>
</reference>
<dbReference type="PANTHER" id="PTHR38011:SF7">
    <property type="entry name" value="2,5-DIAMINO-6-RIBOSYLAMINO-4(3H)-PYRIMIDINONE 5'-PHOSPHATE REDUCTASE"/>
    <property type="match status" value="1"/>
</dbReference>
<evidence type="ECO:0000313" key="6">
    <source>
        <dbReference type="Proteomes" id="UP000824002"/>
    </source>
</evidence>
<keyword evidence="3" id="KW-0560">Oxidoreductase</keyword>
<evidence type="ECO:0000256" key="1">
    <source>
        <dbReference type="ARBA" id="ARBA00005104"/>
    </source>
</evidence>
<dbReference type="Pfam" id="PF01872">
    <property type="entry name" value="RibD_C"/>
    <property type="match status" value="1"/>
</dbReference>
<evidence type="ECO:0000256" key="2">
    <source>
        <dbReference type="ARBA" id="ARBA00022857"/>
    </source>
</evidence>
<comment type="caution">
    <text evidence="5">The sequence shown here is derived from an EMBL/GenBank/DDBJ whole genome shotgun (WGS) entry which is preliminary data.</text>
</comment>
<dbReference type="Proteomes" id="UP000824002">
    <property type="component" value="Unassembled WGS sequence"/>
</dbReference>
<evidence type="ECO:0000256" key="3">
    <source>
        <dbReference type="ARBA" id="ARBA00023002"/>
    </source>
</evidence>
<protein>
    <submittedName>
        <fullName evidence="5">RibD family protein</fullName>
    </submittedName>
</protein>
<proteinExistence type="predicted"/>
<accession>A0A9D1K0Z1</accession>
<dbReference type="PANTHER" id="PTHR38011">
    <property type="entry name" value="DIHYDROFOLATE REDUCTASE FAMILY PROTEIN (AFU_ORTHOLOGUE AFUA_8G06820)"/>
    <property type="match status" value="1"/>
</dbReference>